<name>A0A821NK30_9BILA</name>
<evidence type="ECO:0000313" key="2">
    <source>
        <dbReference type="EMBL" id="CAF4785634.1"/>
    </source>
</evidence>
<comment type="caution">
    <text evidence="2">The sequence shown here is derived from an EMBL/GenBank/DDBJ whole genome shotgun (WGS) entry which is preliminary data.</text>
</comment>
<sequence>MSRSFTNSKLKVVLRRERRQKQRELIKNIIDCHFEDDDSINNDNENNNTLYEDTSSITIDDTEGFHS</sequence>
<evidence type="ECO:0000313" key="3">
    <source>
        <dbReference type="Proteomes" id="UP000663866"/>
    </source>
</evidence>
<feature type="region of interest" description="Disordered" evidence="1">
    <location>
        <begin position="36"/>
        <end position="67"/>
    </location>
</feature>
<protein>
    <submittedName>
        <fullName evidence="2">Uncharacterized protein</fullName>
    </submittedName>
</protein>
<feature type="compositionally biased region" description="Polar residues" evidence="1">
    <location>
        <begin position="49"/>
        <end position="59"/>
    </location>
</feature>
<keyword evidence="3" id="KW-1185">Reference proteome</keyword>
<dbReference type="EMBL" id="CAJOBG010122886">
    <property type="protein sequence ID" value="CAF4785634.1"/>
    <property type="molecule type" value="Genomic_DNA"/>
</dbReference>
<proteinExistence type="predicted"/>
<feature type="non-terminal residue" evidence="2">
    <location>
        <position position="67"/>
    </location>
</feature>
<accession>A0A821NK30</accession>
<gene>
    <name evidence="2" type="ORF">OVN521_LOCUS51347</name>
</gene>
<reference evidence="2" key="1">
    <citation type="submission" date="2021-02" db="EMBL/GenBank/DDBJ databases">
        <authorList>
            <person name="Nowell W R."/>
        </authorList>
    </citation>
    <scope>NUCLEOTIDE SEQUENCE</scope>
</reference>
<organism evidence="2 3">
    <name type="scientific">Rotaria magnacalcarata</name>
    <dbReference type="NCBI Taxonomy" id="392030"/>
    <lineage>
        <taxon>Eukaryota</taxon>
        <taxon>Metazoa</taxon>
        <taxon>Spiralia</taxon>
        <taxon>Gnathifera</taxon>
        <taxon>Rotifera</taxon>
        <taxon>Eurotatoria</taxon>
        <taxon>Bdelloidea</taxon>
        <taxon>Philodinida</taxon>
        <taxon>Philodinidae</taxon>
        <taxon>Rotaria</taxon>
    </lineage>
</organism>
<dbReference type="AlphaFoldDB" id="A0A821NK30"/>
<dbReference type="Proteomes" id="UP000663866">
    <property type="component" value="Unassembled WGS sequence"/>
</dbReference>
<evidence type="ECO:0000256" key="1">
    <source>
        <dbReference type="SAM" id="MobiDB-lite"/>
    </source>
</evidence>